<keyword evidence="6" id="KW-1003">Cell membrane</keyword>
<evidence type="ECO:0000256" key="2">
    <source>
        <dbReference type="ARBA" id="ARBA00004413"/>
    </source>
</evidence>
<evidence type="ECO:0000256" key="10">
    <source>
        <dbReference type="ARBA" id="ARBA00022949"/>
    </source>
</evidence>
<dbReference type="Gene3D" id="1.20.120.810">
    <property type="entry name" value="Vinculin, Vh2 four-helix bundle"/>
    <property type="match status" value="2"/>
</dbReference>
<keyword evidence="12" id="KW-0009">Actin-binding</keyword>
<evidence type="ECO:0000256" key="6">
    <source>
        <dbReference type="ARBA" id="ARBA00022475"/>
    </source>
</evidence>
<dbReference type="GO" id="GO:0005198">
    <property type="term" value="F:structural molecule activity"/>
    <property type="evidence" value="ECO:0007669"/>
    <property type="project" value="InterPro"/>
</dbReference>
<feature type="compositionally biased region" description="Basic residues" evidence="14">
    <location>
        <begin position="963"/>
        <end position="976"/>
    </location>
</feature>
<feature type="compositionally biased region" description="Basic residues" evidence="14">
    <location>
        <begin position="902"/>
        <end position="916"/>
    </location>
</feature>
<dbReference type="GO" id="GO:0005886">
    <property type="term" value="C:plasma membrane"/>
    <property type="evidence" value="ECO:0007669"/>
    <property type="project" value="UniProtKB-SubCell"/>
</dbReference>
<feature type="compositionally biased region" description="Polar residues" evidence="14">
    <location>
        <begin position="1005"/>
        <end position="1031"/>
    </location>
</feature>
<evidence type="ECO:0000313" key="16">
    <source>
        <dbReference type="WBParaSite" id="SMRG1_56990.3"/>
    </source>
</evidence>
<comment type="subcellular location">
    <subcellularLocation>
        <location evidence="3">Cell junction</location>
        <location evidence="3">Adherens junction</location>
    </subcellularLocation>
    <subcellularLocation>
        <location evidence="2">Cell membrane</location>
        <topology evidence="2">Peripheral membrane protein</topology>
        <orientation evidence="2">Cytoplasmic side</orientation>
    </subcellularLocation>
    <subcellularLocation>
        <location evidence="1">Cytoplasm</location>
        <location evidence="1">Cytoskeleton</location>
    </subcellularLocation>
</comment>
<keyword evidence="11" id="KW-0472">Membrane</keyword>
<dbReference type="InterPro" id="IPR006077">
    <property type="entry name" value="Vinculin/catenin"/>
</dbReference>
<evidence type="ECO:0000256" key="13">
    <source>
        <dbReference type="ARBA" id="ARBA00023212"/>
    </source>
</evidence>
<dbReference type="AlphaFoldDB" id="A0AA85A0T6"/>
<dbReference type="Gene3D" id="1.20.120.230">
    <property type="entry name" value="Alpha-catenin/vinculin-like"/>
    <property type="match status" value="4"/>
</dbReference>
<feature type="region of interest" description="Disordered" evidence="14">
    <location>
        <begin position="802"/>
        <end position="841"/>
    </location>
</feature>
<dbReference type="GO" id="GO:0005912">
    <property type="term" value="C:adherens junction"/>
    <property type="evidence" value="ECO:0007669"/>
    <property type="project" value="UniProtKB-SubCell"/>
</dbReference>
<dbReference type="PANTHER" id="PTHR46180">
    <property type="entry name" value="VINCULIN"/>
    <property type="match status" value="1"/>
</dbReference>
<keyword evidence="10" id="KW-0965">Cell junction</keyword>
<feature type="compositionally biased region" description="Low complexity" evidence="14">
    <location>
        <begin position="439"/>
        <end position="456"/>
    </location>
</feature>
<feature type="compositionally biased region" description="Low complexity" evidence="14">
    <location>
        <begin position="943"/>
        <end position="962"/>
    </location>
</feature>
<evidence type="ECO:0000256" key="12">
    <source>
        <dbReference type="ARBA" id="ARBA00023203"/>
    </source>
</evidence>
<keyword evidence="7" id="KW-0963">Cytoplasm</keyword>
<proteinExistence type="inferred from homology"/>
<organism evidence="15 16">
    <name type="scientific">Schistosoma margrebowiei</name>
    <dbReference type="NCBI Taxonomy" id="48269"/>
    <lineage>
        <taxon>Eukaryota</taxon>
        <taxon>Metazoa</taxon>
        <taxon>Spiralia</taxon>
        <taxon>Lophotrochozoa</taxon>
        <taxon>Platyhelminthes</taxon>
        <taxon>Trematoda</taxon>
        <taxon>Digenea</taxon>
        <taxon>Strigeidida</taxon>
        <taxon>Schistosomatoidea</taxon>
        <taxon>Schistosomatidae</taxon>
        <taxon>Schistosoma</taxon>
    </lineage>
</organism>
<dbReference type="PROSITE" id="PS00664">
    <property type="entry name" value="VINCULIN_2"/>
    <property type="match status" value="1"/>
</dbReference>
<keyword evidence="13" id="KW-0206">Cytoskeleton</keyword>
<evidence type="ECO:0000256" key="5">
    <source>
        <dbReference type="ARBA" id="ARBA00014125"/>
    </source>
</evidence>
<dbReference type="InterPro" id="IPR017997">
    <property type="entry name" value="Vinculin"/>
</dbReference>
<evidence type="ECO:0000256" key="3">
    <source>
        <dbReference type="ARBA" id="ARBA00004536"/>
    </source>
</evidence>
<feature type="compositionally biased region" description="Polar residues" evidence="14">
    <location>
        <begin position="918"/>
        <end position="942"/>
    </location>
</feature>
<dbReference type="InterPro" id="IPR036723">
    <property type="entry name" value="Alpha-catenin/vinculin-like_sf"/>
</dbReference>
<dbReference type="Pfam" id="PF01044">
    <property type="entry name" value="Vinculin"/>
    <property type="match status" value="1"/>
</dbReference>
<evidence type="ECO:0000256" key="9">
    <source>
        <dbReference type="ARBA" id="ARBA00022889"/>
    </source>
</evidence>
<comment type="similarity">
    <text evidence="4">Belongs to the vinculin/alpha-catenin family.</text>
</comment>
<evidence type="ECO:0000256" key="8">
    <source>
        <dbReference type="ARBA" id="ARBA00022737"/>
    </source>
</evidence>
<name>A0AA85A0T6_9TREM</name>
<accession>A0AA85A0T6</accession>
<keyword evidence="9" id="KW-0130">Cell adhesion</keyword>
<evidence type="ECO:0000313" key="15">
    <source>
        <dbReference type="Proteomes" id="UP000050790"/>
    </source>
</evidence>
<protein>
    <recommendedName>
        <fullName evidence="5">Vinculin</fullName>
    </recommendedName>
</protein>
<reference evidence="16" key="1">
    <citation type="submission" date="2023-11" db="UniProtKB">
        <authorList>
            <consortium name="WormBaseParasite"/>
        </authorList>
    </citation>
    <scope>IDENTIFICATION</scope>
</reference>
<dbReference type="InterPro" id="IPR000633">
    <property type="entry name" value="Vinculin_CS"/>
</dbReference>
<feature type="region of interest" description="Disordered" evidence="14">
    <location>
        <begin position="1005"/>
        <end position="1036"/>
    </location>
</feature>
<dbReference type="GO" id="GO:0051015">
    <property type="term" value="F:actin filament binding"/>
    <property type="evidence" value="ECO:0007669"/>
    <property type="project" value="InterPro"/>
</dbReference>
<feature type="region of interest" description="Disordered" evidence="14">
    <location>
        <begin position="889"/>
        <end position="978"/>
    </location>
</feature>
<keyword evidence="8" id="KW-0677">Repeat</keyword>
<feature type="compositionally biased region" description="Low complexity" evidence="14">
    <location>
        <begin position="802"/>
        <end position="830"/>
    </location>
</feature>
<feature type="compositionally biased region" description="Polar residues" evidence="14">
    <location>
        <begin position="831"/>
        <end position="840"/>
    </location>
</feature>
<evidence type="ECO:0000256" key="7">
    <source>
        <dbReference type="ARBA" id="ARBA00022490"/>
    </source>
</evidence>
<dbReference type="Proteomes" id="UP000050790">
    <property type="component" value="Unassembled WGS sequence"/>
</dbReference>
<evidence type="ECO:0000256" key="14">
    <source>
        <dbReference type="SAM" id="MobiDB-lite"/>
    </source>
</evidence>
<dbReference type="WBParaSite" id="SMRG1_56990.3">
    <property type="protein sequence ID" value="SMRG1_56990.3"/>
    <property type="gene ID" value="SMRG1_56990"/>
</dbReference>
<feature type="region of interest" description="Disordered" evidence="14">
    <location>
        <begin position="439"/>
        <end position="463"/>
    </location>
</feature>
<evidence type="ECO:0000256" key="1">
    <source>
        <dbReference type="ARBA" id="ARBA00004245"/>
    </source>
</evidence>
<dbReference type="SUPFAM" id="SSF47220">
    <property type="entry name" value="alpha-catenin/vinculin-like"/>
    <property type="match status" value="6"/>
</dbReference>
<dbReference type="GO" id="GO:0015629">
    <property type="term" value="C:actin cytoskeleton"/>
    <property type="evidence" value="ECO:0007669"/>
    <property type="project" value="InterPro"/>
</dbReference>
<evidence type="ECO:0000256" key="4">
    <source>
        <dbReference type="ARBA" id="ARBA00008376"/>
    </source>
</evidence>
<dbReference type="GO" id="GO:0007155">
    <property type="term" value="P:cell adhesion"/>
    <property type="evidence" value="ECO:0007669"/>
    <property type="project" value="UniProtKB-KW"/>
</dbReference>
<evidence type="ECO:0000256" key="11">
    <source>
        <dbReference type="ARBA" id="ARBA00023136"/>
    </source>
</evidence>
<sequence length="1247" mass="138794">MSFHTKSIERILSPVAQQVLKLILLFEDAGSGTEIPDLEFRVNVVKLAVENLIKVGHQTIEASDDQLLQRDMPPSLKRVEDASFYLQDAVVLLQNDPNSSEARRKLIEGSRGILQGTSSVLLTFDMSEVRKIIRHCRRVLSVLATAEHVSSLTGLADFVKRLTPCMADMIKEVDNRQEELTIQSHSALLLRGIEQVKRLTPILISSLKLHVNTHQNHLPGAAESQANRDFLLSEMSSEVHEIIRGLQLTETDSSELFDDDLAAMHMNKAAFDSRLQFVSDWISDSNCSVAMTAGEKALNQVLNSARNLANLNQTSSNSKAIIHLCDELNDYAQSLIHLRRSGHGNGSEASHIANTLSTKLNQLSRLCKDLSLRDHNGGGVGDQQHHTCNPLFRLARTLEGKLVQAQRWLADPRGPLRHVGLEACRSLAQGARSIIMSSDSNDVSANSNKINANSSPSEDKGTNDACLESCEHIERVSDKLFAISSQPLTAENEISQQDLAMAISRSLAYIWQTLEKLLTRQIAEVYTDLVGPLRQLVESASPSSGNLPDQNDYNVKMKEFLTQCNQLVNTGELAAATKLSDVWRSDALRCLTSQLNELGAQVVLAGRAVILSADPNLQLQPGGASLKQATSDHFLMMRQHWTDTAERMRALVDEAVDANAFIAAQEIGMLRDSAKTENSIAAISTTGVVESTTRIARRANRVLQLITREADNSEDPLYVDRMNDAVKALRSTITPMVNDAKGLVTNIEDPRMHDQWRLSNRNLLTAVNSVKQAVSPSFNNPINYYHEHYRPVSIHKNGINSTSTSISSNSCNNIHNNNNNNNSVSSSKSSHASIKETTPSIPLREMQEISITDVSHIPYSYIDNNNSNDYIYHTSHYHHKPVYEIKLSNSLHHSPSSPPLPHHQKQHITTTSHHHQQPYSSPTHSYQQSSPLHQAYSPGQYTNNNSNNNLHSPPSPPYQQQNHHYHPHNHSKHHYHHQTENINTYLTMKQNNDYLCTDEDRQQQSGTISLDDAVSTTTTAAGVPARTSTPDTEVDEEFNFPPPEENQPIMAAAHALHHETRLWSSRDNELIAATKRMAALMAQLSQIVRGEYGTKKDLINVSMAIAEASLDVNQCAKVLAKECTDRRIRSNLLHLSDRILTIGNQLKILSTVKATMLGTQDDSWFEAPLQSELDCGSTEDQENTESLVGNAQNLMQSVIEALHIAEGASIKMRVNNGQKFIWHPRIKSNSYYHNNNNNNKQLHSIVR</sequence>